<dbReference type="EMBL" id="KB405097">
    <property type="protein sequence ID" value="EMF51159.1"/>
    <property type="molecule type" value="Genomic_DNA"/>
</dbReference>
<gene>
    <name evidence="2" type="ORF">SBD_7878</name>
</gene>
<name>M3FGL6_9ACTN</name>
<dbReference type="Proteomes" id="UP000030760">
    <property type="component" value="Unassembled WGS sequence"/>
</dbReference>
<evidence type="ECO:0000313" key="3">
    <source>
        <dbReference type="Proteomes" id="UP000030760"/>
    </source>
</evidence>
<protein>
    <submittedName>
        <fullName evidence="2">Uncharacterized protein</fullName>
    </submittedName>
</protein>
<dbReference type="AlphaFoldDB" id="M3FGL6"/>
<proteinExistence type="predicted"/>
<sequence length="53" mass="6083">MVHGLGPSLETSTHPTVPHATDIDAHERFRRPFPCRPRYLCPWHLRCPVPAEP</sequence>
<organism evidence="2 3">
    <name type="scientific">Streptomyces bottropensis ATCC 25435</name>
    <dbReference type="NCBI Taxonomy" id="1054862"/>
    <lineage>
        <taxon>Bacteria</taxon>
        <taxon>Bacillati</taxon>
        <taxon>Actinomycetota</taxon>
        <taxon>Actinomycetes</taxon>
        <taxon>Kitasatosporales</taxon>
        <taxon>Streptomycetaceae</taxon>
        <taxon>Streptomyces</taxon>
    </lineage>
</organism>
<evidence type="ECO:0000256" key="1">
    <source>
        <dbReference type="SAM" id="MobiDB-lite"/>
    </source>
</evidence>
<feature type="region of interest" description="Disordered" evidence="1">
    <location>
        <begin position="1"/>
        <end position="23"/>
    </location>
</feature>
<reference evidence="3" key="1">
    <citation type="journal article" date="2013" name="Genome Announc.">
        <title>Draft Genome Sequence of Streptomyces bottropensis ATCC 25435, a Bottromycin-Producing Actinomycete.</title>
        <authorList>
            <person name="Zhang H."/>
            <person name="Zhou W."/>
            <person name="Zhuang Y."/>
            <person name="Liang X."/>
            <person name="Liu T."/>
        </authorList>
    </citation>
    <scope>NUCLEOTIDE SEQUENCE [LARGE SCALE GENOMIC DNA]</scope>
    <source>
        <strain evidence="3">ATCC 25435</strain>
    </source>
</reference>
<accession>M3FGL6</accession>
<evidence type="ECO:0000313" key="2">
    <source>
        <dbReference type="EMBL" id="EMF51159.1"/>
    </source>
</evidence>